<gene>
    <name evidence="1" type="primary">WBGene00096655</name>
</gene>
<organism evidence="1 2">
    <name type="scientific">Pristionchus pacificus</name>
    <name type="common">Parasitic nematode worm</name>
    <dbReference type="NCBI Taxonomy" id="54126"/>
    <lineage>
        <taxon>Eukaryota</taxon>
        <taxon>Metazoa</taxon>
        <taxon>Ecdysozoa</taxon>
        <taxon>Nematoda</taxon>
        <taxon>Chromadorea</taxon>
        <taxon>Rhabditida</taxon>
        <taxon>Rhabditina</taxon>
        <taxon>Diplogasteromorpha</taxon>
        <taxon>Diplogasteroidea</taxon>
        <taxon>Neodiplogasteridae</taxon>
        <taxon>Pristionchus</taxon>
    </lineage>
</organism>
<accession>A0A8R1U7B1</accession>
<evidence type="ECO:0000313" key="2">
    <source>
        <dbReference type="Proteomes" id="UP000005239"/>
    </source>
</evidence>
<protein>
    <submittedName>
        <fullName evidence="1">Uncharacterized protein</fullName>
    </submittedName>
</protein>
<dbReference type="AlphaFoldDB" id="A0A454XNQ5"/>
<accession>A0A454XNQ5</accession>
<dbReference type="EnsemblMetazoa" id="PPA07101.1">
    <property type="protein sequence ID" value="PPA07101.1"/>
    <property type="gene ID" value="WBGene00096655"/>
</dbReference>
<keyword evidence="2" id="KW-1185">Reference proteome</keyword>
<reference evidence="1" key="2">
    <citation type="submission" date="2022-06" db="UniProtKB">
        <authorList>
            <consortium name="EnsemblMetazoa"/>
        </authorList>
    </citation>
    <scope>IDENTIFICATION</scope>
    <source>
        <strain evidence="1">PS312</strain>
    </source>
</reference>
<name>A0A454XNQ5_PRIPA</name>
<proteinExistence type="predicted"/>
<sequence length="144" mass="16807">MFLRVSIFCFLAPAVVLRAHQRSIAWIQCGPSDSEYYCYAGQQCCPNEIGEYTCWHYNGTCCGLKHNCRIDQECLEDDNGKYCLDREFITEEIRESQVKYTPTSQDSIPDRYVKVAYPSRMAYQKREIDEKKNSPAIIRDNHIN</sequence>
<evidence type="ECO:0000313" key="1">
    <source>
        <dbReference type="EnsemblMetazoa" id="PPA07101.1"/>
    </source>
</evidence>
<reference evidence="2" key="1">
    <citation type="journal article" date="2008" name="Nat. Genet.">
        <title>The Pristionchus pacificus genome provides a unique perspective on nematode lifestyle and parasitism.</title>
        <authorList>
            <person name="Dieterich C."/>
            <person name="Clifton S.W."/>
            <person name="Schuster L.N."/>
            <person name="Chinwalla A."/>
            <person name="Delehaunty K."/>
            <person name="Dinkelacker I."/>
            <person name="Fulton L."/>
            <person name="Fulton R."/>
            <person name="Godfrey J."/>
            <person name="Minx P."/>
            <person name="Mitreva M."/>
            <person name="Roeseler W."/>
            <person name="Tian H."/>
            <person name="Witte H."/>
            <person name="Yang S.P."/>
            <person name="Wilson R.K."/>
            <person name="Sommer R.J."/>
        </authorList>
    </citation>
    <scope>NUCLEOTIDE SEQUENCE [LARGE SCALE GENOMIC DNA]</scope>
    <source>
        <strain evidence="2">PS312</strain>
    </source>
</reference>
<dbReference type="Proteomes" id="UP000005239">
    <property type="component" value="Unassembled WGS sequence"/>
</dbReference>